<dbReference type="GeneID" id="109546893"/>
<dbReference type="AlphaFoldDB" id="A0AAR5QK67"/>
<dbReference type="EnsemblMetazoa" id="XM_019918066.1">
    <property type="protein sequence ID" value="XP_019773625.1"/>
    <property type="gene ID" value="LOC109546893"/>
</dbReference>
<name>A0AAR5QK67_DENPD</name>
<reference evidence="3" key="1">
    <citation type="journal article" date="2013" name="Genome Biol.">
        <title>Draft genome of the mountain pine beetle, Dendroctonus ponderosae Hopkins, a major forest pest.</title>
        <authorList>
            <person name="Keeling C.I."/>
            <person name="Yuen M.M."/>
            <person name="Liao N.Y."/>
            <person name="Docking T.R."/>
            <person name="Chan S.K."/>
            <person name="Taylor G.A."/>
            <person name="Palmquist D.L."/>
            <person name="Jackman S.D."/>
            <person name="Nguyen A."/>
            <person name="Li M."/>
            <person name="Henderson H."/>
            <person name="Janes J.K."/>
            <person name="Zhao Y."/>
            <person name="Pandoh P."/>
            <person name="Moore R."/>
            <person name="Sperling F.A."/>
            <person name="Huber D.P."/>
            <person name="Birol I."/>
            <person name="Jones S.J."/>
            <person name="Bohlmann J."/>
        </authorList>
    </citation>
    <scope>NUCLEOTIDE SEQUENCE</scope>
</reference>
<dbReference type="KEGG" id="dpa:109546893"/>
<keyword evidence="3" id="KW-1185">Reference proteome</keyword>
<dbReference type="PROSITE" id="PS51335">
    <property type="entry name" value="ELMO"/>
    <property type="match status" value="1"/>
</dbReference>
<dbReference type="Proteomes" id="UP000019118">
    <property type="component" value="Unassembled WGS sequence"/>
</dbReference>
<protein>
    <recommendedName>
        <fullName evidence="1">ELMO domain-containing protein</fullName>
    </recommendedName>
</protein>
<dbReference type="InterPro" id="IPR006816">
    <property type="entry name" value="ELMO_dom"/>
</dbReference>
<dbReference type="GO" id="GO:0005096">
    <property type="term" value="F:GTPase activator activity"/>
    <property type="evidence" value="ECO:0007669"/>
    <property type="project" value="TreeGrafter"/>
</dbReference>
<dbReference type="RefSeq" id="XP_019773625.1">
    <property type="nucleotide sequence ID" value="XM_019918066.2"/>
</dbReference>
<sequence>MVTLSPTTHNSGAPASASGMNLASLWWWLAWWLRPLVKWVLRRTTGLCELQRICYGEVSGAPRVKGVERSLASSRHPQLRQLVAHLDDVAARRCFTGANERQLLQRAVSAVLVAKRINPTVHCGFVAAFGKCVEQIWGYRQLAAEVELLRQTPFDSADASHERRLLDLWRSLRPDEPLQGRISKQWQDIGFQGDDPKTDFRGMGLLGLENLLFFASEHRAPAHHVLAHSMHATAGYCFAIVGINITHMAWSMLRDGSAQTYFYNTSRSLPTLRLFHCFYSYLFYEFDRFWAEAKPTNIMEFSTVKGQFERRVRVALSDPRTQFRVTLAVHHV</sequence>
<reference evidence="2" key="2">
    <citation type="submission" date="2024-08" db="UniProtKB">
        <authorList>
            <consortium name="EnsemblMetazoa"/>
        </authorList>
    </citation>
    <scope>IDENTIFICATION</scope>
</reference>
<evidence type="ECO:0000313" key="3">
    <source>
        <dbReference type="Proteomes" id="UP000019118"/>
    </source>
</evidence>
<organism evidence="2 3">
    <name type="scientific">Dendroctonus ponderosae</name>
    <name type="common">Mountain pine beetle</name>
    <dbReference type="NCBI Taxonomy" id="77166"/>
    <lineage>
        <taxon>Eukaryota</taxon>
        <taxon>Metazoa</taxon>
        <taxon>Ecdysozoa</taxon>
        <taxon>Arthropoda</taxon>
        <taxon>Hexapoda</taxon>
        <taxon>Insecta</taxon>
        <taxon>Pterygota</taxon>
        <taxon>Neoptera</taxon>
        <taxon>Endopterygota</taxon>
        <taxon>Coleoptera</taxon>
        <taxon>Polyphaga</taxon>
        <taxon>Cucujiformia</taxon>
        <taxon>Curculionidae</taxon>
        <taxon>Scolytinae</taxon>
        <taxon>Dendroctonus</taxon>
    </lineage>
</organism>
<dbReference type="PANTHER" id="PTHR12771">
    <property type="entry name" value="ENGULFMENT AND CELL MOTILITY"/>
    <property type="match status" value="1"/>
</dbReference>
<evidence type="ECO:0000313" key="2">
    <source>
        <dbReference type="EnsemblMetazoa" id="XP_019773625.1"/>
    </source>
</evidence>
<proteinExistence type="predicted"/>
<dbReference type="PANTHER" id="PTHR12771:SF51">
    <property type="entry name" value="LD01482P"/>
    <property type="match status" value="1"/>
</dbReference>
<evidence type="ECO:0000259" key="1">
    <source>
        <dbReference type="PROSITE" id="PS51335"/>
    </source>
</evidence>
<feature type="domain" description="ELMO" evidence="1">
    <location>
        <begin position="160"/>
        <end position="316"/>
    </location>
</feature>
<dbReference type="Pfam" id="PF04727">
    <property type="entry name" value="ELMO_CED12"/>
    <property type="match status" value="1"/>
</dbReference>
<accession>A0AAR5QK67</accession>
<dbReference type="InterPro" id="IPR050868">
    <property type="entry name" value="ELMO_domain-containing"/>
</dbReference>